<keyword evidence="1" id="KW-0732">Signal</keyword>
<evidence type="ECO:0000256" key="1">
    <source>
        <dbReference type="SAM" id="SignalP"/>
    </source>
</evidence>
<evidence type="ECO:0000313" key="3">
    <source>
        <dbReference type="Proteomes" id="UP000238730"/>
    </source>
</evidence>
<dbReference type="Proteomes" id="UP000238730">
    <property type="component" value="Unassembled WGS sequence"/>
</dbReference>
<sequence>MSLEGLTMFKKSRFILKSLLLLSTVAATNVNATELESMIPTTLTGKLNYATLNYWLDTPDGHRYELLINGTNEPFIMDKVGEKITLNGAILTYSDKSQYFQPKFERAPQSKPLIFTKSTDGDAASLYLDSNKIYTSEEYVDLGIEKEFPIDNGKVSLVWLSTGGTACPAMFMYVVARQNSLPLMTSEFGNCSDIPTITNNKKEITVSLPGNPAQTWAFDQSDFRLYEK</sequence>
<organism evidence="2 3">
    <name type="scientific">Photobacterium angustum</name>
    <dbReference type="NCBI Taxonomy" id="661"/>
    <lineage>
        <taxon>Bacteria</taxon>
        <taxon>Pseudomonadati</taxon>
        <taxon>Pseudomonadota</taxon>
        <taxon>Gammaproteobacteria</taxon>
        <taxon>Vibrionales</taxon>
        <taxon>Vibrionaceae</taxon>
        <taxon>Photobacterium</taxon>
    </lineage>
</organism>
<protein>
    <submittedName>
        <fullName evidence="2">Uncharacterized protein</fullName>
    </submittedName>
</protein>
<name>A0A2S7VXQ9_PHOAN</name>
<comment type="caution">
    <text evidence="2">The sequence shown here is derived from an EMBL/GenBank/DDBJ whole genome shotgun (WGS) entry which is preliminary data.</text>
</comment>
<reference evidence="2 3" key="1">
    <citation type="submission" date="2016-12" db="EMBL/GenBank/DDBJ databases">
        <title>Diversity of luminous bacteria.</title>
        <authorList>
            <person name="Yoshizawa S."/>
            <person name="Kogure K."/>
        </authorList>
    </citation>
    <scope>NUCLEOTIDE SEQUENCE [LARGE SCALE GENOMIC DNA]</scope>
    <source>
        <strain evidence="2 3">LC1-200</strain>
    </source>
</reference>
<dbReference type="EMBL" id="MSCJ01000001">
    <property type="protein sequence ID" value="PQJ66628.1"/>
    <property type="molecule type" value="Genomic_DNA"/>
</dbReference>
<feature type="signal peptide" evidence="1">
    <location>
        <begin position="1"/>
        <end position="32"/>
    </location>
</feature>
<accession>A0A2S7VXQ9</accession>
<proteinExistence type="predicted"/>
<dbReference type="AlphaFoldDB" id="A0A2S7VXQ9"/>
<gene>
    <name evidence="2" type="ORF">BTO08_03895</name>
</gene>
<feature type="chain" id="PRO_5015529923" evidence="1">
    <location>
        <begin position="33"/>
        <end position="228"/>
    </location>
</feature>
<evidence type="ECO:0000313" key="2">
    <source>
        <dbReference type="EMBL" id="PQJ66628.1"/>
    </source>
</evidence>
<dbReference type="OrthoDB" id="5588367at2"/>